<evidence type="ECO:0000313" key="3">
    <source>
        <dbReference type="EMBL" id="GAA2345107.1"/>
    </source>
</evidence>
<feature type="domain" description="Beta-ketoacyl synthase-like N-terminal" evidence="2">
    <location>
        <begin position="6"/>
        <end position="98"/>
    </location>
</feature>
<evidence type="ECO:0000256" key="1">
    <source>
        <dbReference type="ARBA" id="ARBA00022679"/>
    </source>
</evidence>
<proteinExistence type="predicted"/>
<dbReference type="Proteomes" id="UP001500253">
    <property type="component" value="Unassembled WGS sequence"/>
</dbReference>
<reference evidence="3 4" key="1">
    <citation type="journal article" date="2019" name="Int. J. Syst. Evol. Microbiol.">
        <title>The Global Catalogue of Microorganisms (GCM) 10K type strain sequencing project: providing services to taxonomists for standard genome sequencing and annotation.</title>
        <authorList>
            <consortium name="The Broad Institute Genomics Platform"/>
            <consortium name="The Broad Institute Genome Sequencing Center for Infectious Disease"/>
            <person name="Wu L."/>
            <person name="Ma J."/>
        </authorList>
    </citation>
    <scope>NUCLEOTIDE SEQUENCE [LARGE SCALE GENOMIC DNA]</scope>
    <source>
        <strain evidence="3 4">JCM 4316</strain>
    </source>
</reference>
<dbReference type="PANTHER" id="PTHR11712:SF336">
    <property type="entry name" value="3-OXOACYL-[ACYL-CARRIER-PROTEIN] SYNTHASE, MITOCHONDRIAL"/>
    <property type="match status" value="1"/>
</dbReference>
<dbReference type="Gene3D" id="3.40.47.10">
    <property type="match status" value="1"/>
</dbReference>
<name>A0ABN3G6U3_9ACTN</name>
<organism evidence="3 4">
    <name type="scientific">Streptomyces cuspidosporus</name>
    <dbReference type="NCBI Taxonomy" id="66882"/>
    <lineage>
        <taxon>Bacteria</taxon>
        <taxon>Bacillati</taxon>
        <taxon>Actinomycetota</taxon>
        <taxon>Actinomycetes</taxon>
        <taxon>Kitasatosporales</taxon>
        <taxon>Streptomycetaceae</taxon>
        <taxon>Streptomyces</taxon>
    </lineage>
</organism>
<comment type="caution">
    <text evidence="3">The sequence shown here is derived from an EMBL/GenBank/DDBJ whole genome shotgun (WGS) entry which is preliminary data.</text>
</comment>
<dbReference type="PANTHER" id="PTHR11712">
    <property type="entry name" value="POLYKETIDE SYNTHASE-RELATED"/>
    <property type="match status" value="1"/>
</dbReference>
<accession>A0ABN3G6U3</accession>
<sequence length="132" mass="13764">MSADTDQVVVTGLGATTPLGGDMASTWAGLLAGRSGIGRIEEEWAAGSPVRIAGTLAVEPTEVLDRVRARRMDRCQQIALVTAREAWADAGAPDVDPERLAVGPTPLRPLPLPALEGIEVYLKDESAPPPAA</sequence>
<dbReference type="EMBL" id="BAAASD010000012">
    <property type="protein sequence ID" value="GAA2345107.1"/>
    <property type="molecule type" value="Genomic_DNA"/>
</dbReference>
<dbReference type="InterPro" id="IPR000794">
    <property type="entry name" value="Beta-ketoacyl_synthase"/>
</dbReference>
<keyword evidence="4" id="KW-1185">Reference proteome</keyword>
<evidence type="ECO:0000313" key="4">
    <source>
        <dbReference type="Proteomes" id="UP001500253"/>
    </source>
</evidence>
<dbReference type="InterPro" id="IPR014030">
    <property type="entry name" value="Ketoacyl_synth_N"/>
</dbReference>
<gene>
    <name evidence="3" type="ORF">GCM10010246_33740</name>
</gene>
<dbReference type="Pfam" id="PF00109">
    <property type="entry name" value="ketoacyl-synt"/>
    <property type="match status" value="1"/>
</dbReference>
<protein>
    <recommendedName>
        <fullName evidence="2">Beta-ketoacyl synthase-like N-terminal domain-containing protein</fullName>
    </recommendedName>
</protein>
<evidence type="ECO:0000259" key="2">
    <source>
        <dbReference type="Pfam" id="PF00109"/>
    </source>
</evidence>
<keyword evidence="1" id="KW-0808">Transferase</keyword>
<dbReference type="SUPFAM" id="SSF53901">
    <property type="entry name" value="Thiolase-like"/>
    <property type="match status" value="1"/>
</dbReference>
<dbReference type="InterPro" id="IPR016039">
    <property type="entry name" value="Thiolase-like"/>
</dbReference>